<reference evidence="9 10" key="1">
    <citation type="submission" date="2020-03" db="EMBL/GenBank/DDBJ databases">
        <title>Weissella sp. nov., isolated from Cybister lewisianus.</title>
        <authorList>
            <person name="Hyun D.-W."/>
            <person name="Bae J.-W."/>
        </authorList>
    </citation>
    <scope>NUCLEOTIDE SEQUENCE [LARGE SCALE GENOMIC DNA]</scope>
    <source>
        <strain evidence="9 10">HDW19</strain>
    </source>
</reference>
<dbReference type="PIRSF" id="PIRSF001430">
    <property type="entry name" value="tRNA_psdUrid_synth"/>
    <property type="match status" value="1"/>
</dbReference>
<dbReference type="InterPro" id="IPR020103">
    <property type="entry name" value="PsdUridine_synth_cat_dom_sf"/>
</dbReference>
<evidence type="ECO:0000256" key="3">
    <source>
        <dbReference type="ARBA" id="ARBA00023235"/>
    </source>
</evidence>
<proteinExistence type="inferred from homology"/>
<gene>
    <name evidence="4 9" type="primary">truA</name>
    <name evidence="9" type="ORF">G7084_07900</name>
</gene>
<feature type="domain" description="Pseudouridine synthase I TruA alpha/beta" evidence="8">
    <location>
        <begin position="146"/>
        <end position="249"/>
    </location>
</feature>
<protein>
    <recommendedName>
        <fullName evidence="4">tRNA pseudouridine synthase A</fullName>
        <ecNumber evidence="4">5.4.99.12</ecNumber>
    </recommendedName>
    <alternativeName>
        <fullName evidence="4">tRNA pseudouridine(38-40) synthase</fullName>
    </alternativeName>
    <alternativeName>
        <fullName evidence="4">tRNA pseudouridylate synthase I</fullName>
    </alternativeName>
    <alternativeName>
        <fullName evidence="4">tRNA-uridine isomerase I</fullName>
    </alternativeName>
</protein>
<evidence type="ECO:0000256" key="5">
    <source>
        <dbReference type="PIRSR" id="PIRSR001430-1"/>
    </source>
</evidence>
<dbReference type="GO" id="GO:0031119">
    <property type="term" value="P:tRNA pseudouridine synthesis"/>
    <property type="evidence" value="ECO:0007669"/>
    <property type="project" value="UniProtKB-UniRule"/>
</dbReference>
<dbReference type="PANTHER" id="PTHR11142">
    <property type="entry name" value="PSEUDOURIDYLATE SYNTHASE"/>
    <property type="match status" value="1"/>
</dbReference>
<evidence type="ECO:0000256" key="6">
    <source>
        <dbReference type="PIRSR" id="PIRSR001430-2"/>
    </source>
</evidence>
<dbReference type="HAMAP" id="MF_00171">
    <property type="entry name" value="TruA"/>
    <property type="match status" value="1"/>
</dbReference>
<name>A0A6G8B1M4_9LACO</name>
<dbReference type="InterPro" id="IPR001406">
    <property type="entry name" value="PsdUridine_synth_TruA"/>
</dbReference>
<comment type="catalytic activity">
    <reaction evidence="4 7">
        <text>uridine(38/39/40) in tRNA = pseudouridine(38/39/40) in tRNA</text>
        <dbReference type="Rhea" id="RHEA:22376"/>
        <dbReference type="Rhea" id="RHEA-COMP:10085"/>
        <dbReference type="Rhea" id="RHEA-COMP:10087"/>
        <dbReference type="ChEBI" id="CHEBI:65314"/>
        <dbReference type="ChEBI" id="CHEBI:65315"/>
        <dbReference type="EC" id="5.4.99.12"/>
    </reaction>
</comment>
<evidence type="ECO:0000259" key="8">
    <source>
        <dbReference type="Pfam" id="PF01416"/>
    </source>
</evidence>
<comment type="similarity">
    <text evidence="1 4 7">Belongs to the tRNA pseudouridine synthase TruA family.</text>
</comment>
<feature type="active site" description="Nucleophile" evidence="4 5">
    <location>
        <position position="55"/>
    </location>
</feature>
<feature type="domain" description="Pseudouridine synthase I TruA alpha/beta" evidence="8">
    <location>
        <begin position="6"/>
        <end position="107"/>
    </location>
</feature>
<dbReference type="Pfam" id="PF01416">
    <property type="entry name" value="PseudoU_synth_1"/>
    <property type="match status" value="2"/>
</dbReference>
<feature type="binding site" evidence="4 6">
    <location>
        <position position="113"/>
    </location>
    <ligand>
        <name>substrate</name>
    </ligand>
</feature>
<keyword evidence="2 4" id="KW-0819">tRNA processing</keyword>
<dbReference type="EC" id="5.4.99.12" evidence="4"/>
<accession>A0A6G8B1M4</accession>
<evidence type="ECO:0000256" key="2">
    <source>
        <dbReference type="ARBA" id="ARBA00022694"/>
    </source>
</evidence>
<dbReference type="NCBIfam" id="TIGR00071">
    <property type="entry name" value="hisT_truA"/>
    <property type="match status" value="1"/>
</dbReference>
<evidence type="ECO:0000256" key="7">
    <source>
        <dbReference type="RuleBase" id="RU003792"/>
    </source>
</evidence>
<dbReference type="PANTHER" id="PTHR11142:SF0">
    <property type="entry name" value="TRNA PSEUDOURIDINE SYNTHASE-LIKE 1"/>
    <property type="match status" value="1"/>
</dbReference>
<dbReference type="Proteomes" id="UP000500741">
    <property type="component" value="Chromosome"/>
</dbReference>
<comment type="caution">
    <text evidence="4">Lacks conserved residue(s) required for the propagation of feature annotation.</text>
</comment>
<sequence>MPRYRAIVAYDGTDFSGWQVQPNKRTVQGELEKAVNRMAKNPIQPIRVQGSGRTDAGVHALGQVAHFDLPFDIPVIGVQKGLATMLPFDIEIKTVEKVDSDFHAQYNAHTKTYLYRLSNRSFRDPFKRNYTGYWPRYLEPSKMEQAINDYLGEHDWQSFAAAGFQAKTTVRTVTAVKFSNDVEQQELIFEFTGTGFLYNQIRIMVGVLLEIGGGSRPVDDIPRLLAQKDRQQARLTAPASGLYLKSVDY</sequence>
<dbReference type="InterPro" id="IPR020094">
    <property type="entry name" value="TruA/RsuA/RluB/E/F_N"/>
</dbReference>
<evidence type="ECO:0000313" key="10">
    <source>
        <dbReference type="Proteomes" id="UP000500741"/>
    </source>
</evidence>
<evidence type="ECO:0000256" key="1">
    <source>
        <dbReference type="ARBA" id="ARBA00009375"/>
    </source>
</evidence>
<dbReference type="FunFam" id="3.30.70.580:FF:000001">
    <property type="entry name" value="tRNA pseudouridine synthase A"/>
    <property type="match status" value="1"/>
</dbReference>
<evidence type="ECO:0000256" key="4">
    <source>
        <dbReference type="HAMAP-Rule" id="MF_00171"/>
    </source>
</evidence>
<comment type="function">
    <text evidence="4">Formation of pseudouridine at positions 38, 39 and 40 in the anticodon stem and loop of transfer RNAs.</text>
</comment>
<dbReference type="CDD" id="cd02570">
    <property type="entry name" value="PseudoU_synth_EcTruA"/>
    <property type="match status" value="1"/>
</dbReference>
<dbReference type="AlphaFoldDB" id="A0A6G8B1M4"/>
<dbReference type="GO" id="GO:0003723">
    <property type="term" value="F:RNA binding"/>
    <property type="evidence" value="ECO:0007669"/>
    <property type="project" value="InterPro"/>
</dbReference>
<dbReference type="RefSeq" id="WP_166011581.1">
    <property type="nucleotide sequence ID" value="NZ_CP049888.1"/>
</dbReference>
<evidence type="ECO:0000313" key="9">
    <source>
        <dbReference type="EMBL" id="QIL51214.1"/>
    </source>
</evidence>
<dbReference type="SUPFAM" id="SSF55120">
    <property type="entry name" value="Pseudouridine synthase"/>
    <property type="match status" value="1"/>
</dbReference>
<dbReference type="KEGG" id="wco:G7084_07900"/>
<dbReference type="InterPro" id="IPR020097">
    <property type="entry name" value="PsdUridine_synth_TruA_a/b_dom"/>
</dbReference>
<dbReference type="EMBL" id="CP049888">
    <property type="protein sequence ID" value="QIL51214.1"/>
    <property type="molecule type" value="Genomic_DNA"/>
</dbReference>
<comment type="subunit">
    <text evidence="4">Homodimer.</text>
</comment>
<dbReference type="Gene3D" id="3.30.70.660">
    <property type="entry name" value="Pseudouridine synthase I, catalytic domain, C-terminal subdomain"/>
    <property type="match status" value="1"/>
</dbReference>
<organism evidence="9 10">
    <name type="scientific">Weissella coleopterorum</name>
    <dbReference type="NCBI Taxonomy" id="2714949"/>
    <lineage>
        <taxon>Bacteria</taxon>
        <taxon>Bacillati</taxon>
        <taxon>Bacillota</taxon>
        <taxon>Bacilli</taxon>
        <taxon>Lactobacillales</taxon>
        <taxon>Lactobacillaceae</taxon>
        <taxon>Weissella</taxon>
    </lineage>
</organism>
<dbReference type="InterPro" id="IPR020095">
    <property type="entry name" value="PsdUridine_synth_TruA_C"/>
</dbReference>
<dbReference type="GO" id="GO:0160147">
    <property type="term" value="F:tRNA pseudouridine(38-40) synthase activity"/>
    <property type="evidence" value="ECO:0007669"/>
    <property type="project" value="UniProtKB-EC"/>
</dbReference>
<keyword evidence="3 4" id="KW-0413">Isomerase</keyword>
<keyword evidence="10" id="KW-1185">Reference proteome</keyword>
<dbReference type="Gene3D" id="3.30.70.580">
    <property type="entry name" value="Pseudouridine synthase I, catalytic domain, N-terminal subdomain"/>
    <property type="match status" value="1"/>
</dbReference>